<dbReference type="EMBL" id="SNRW01001177">
    <property type="protein sequence ID" value="KAA6397449.1"/>
    <property type="molecule type" value="Genomic_DNA"/>
</dbReference>
<dbReference type="AlphaFoldDB" id="A0A5J4WTJ0"/>
<accession>A0A5J4WTJ0</accession>
<comment type="caution">
    <text evidence="2">The sequence shown here is derived from an EMBL/GenBank/DDBJ whole genome shotgun (WGS) entry which is preliminary data.</text>
</comment>
<organism evidence="2 3">
    <name type="scientific">Streblomastix strix</name>
    <dbReference type="NCBI Taxonomy" id="222440"/>
    <lineage>
        <taxon>Eukaryota</taxon>
        <taxon>Metamonada</taxon>
        <taxon>Preaxostyla</taxon>
        <taxon>Oxymonadida</taxon>
        <taxon>Streblomastigidae</taxon>
        <taxon>Streblomastix</taxon>
    </lineage>
</organism>
<evidence type="ECO:0000313" key="3">
    <source>
        <dbReference type="Proteomes" id="UP000324800"/>
    </source>
</evidence>
<keyword evidence="1" id="KW-0732">Signal</keyword>
<protein>
    <submittedName>
        <fullName evidence="2">Uncharacterized protein</fullName>
    </submittedName>
</protein>
<gene>
    <name evidence="2" type="ORF">EZS28_007023</name>
</gene>
<name>A0A5J4WTJ0_9EUKA</name>
<evidence type="ECO:0000313" key="2">
    <source>
        <dbReference type="EMBL" id="KAA6397449.1"/>
    </source>
</evidence>
<evidence type="ECO:0000256" key="1">
    <source>
        <dbReference type="SAM" id="SignalP"/>
    </source>
</evidence>
<feature type="signal peptide" evidence="1">
    <location>
        <begin position="1"/>
        <end position="16"/>
    </location>
</feature>
<proteinExistence type="predicted"/>
<sequence>MSTLIVLWFFVALNMGMNENFLQTMPILNSSQAIMNADGGSDAKEEKFGVPRFNDQDIFEKVPKFLFKSVRNASKANIFGLKLYPSIYDFVMESVPDEDISQFSLQMNGIIGLAVSLAIPLLPLILCQCIFTLQCCGCCCYQCCSLCRKDNTTPLCKCGCWTDKNGPRLFHLALIAYAFFFFMKPVDQIQGALHTTENTIDDFVKTLQSINTVITPITEMPEDFAYQLHLYGTELLDSFAALGAKQEEIKQEEGEEEQEIGNQYKVHKELGIEKNEEIQRNFGINEDEEQLNASNISKCKYEKSIRFI</sequence>
<dbReference type="Proteomes" id="UP000324800">
    <property type="component" value="Unassembled WGS sequence"/>
</dbReference>
<feature type="chain" id="PRO_5023826594" evidence="1">
    <location>
        <begin position="17"/>
        <end position="308"/>
    </location>
</feature>
<reference evidence="2 3" key="1">
    <citation type="submission" date="2019-03" db="EMBL/GenBank/DDBJ databases">
        <title>Single cell metagenomics reveals metabolic interactions within the superorganism composed of flagellate Streblomastix strix and complex community of Bacteroidetes bacteria on its surface.</title>
        <authorList>
            <person name="Treitli S.C."/>
            <person name="Kolisko M."/>
            <person name="Husnik F."/>
            <person name="Keeling P."/>
            <person name="Hampl V."/>
        </authorList>
    </citation>
    <scope>NUCLEOTIDE SEQUENCE [LARGE SCALE GENOMIC DNA]</scope>
    <source>
        <strain evidence="2">ST1C</strain>
    </source>
</reference>